<keyword evidence="8" id="KW-1185">Reference proteome</keyword>
<dbReference type="Proteomes" id="UP001246372">
    <property type="component" value="Unassembled WGS sequence"/>
</dbReference>
<dbReference type="Gene3D" id="3.30.565.10">
    <property type="entry name" value="Histidine kinase-like ATPase, C-terminal domain"/>
    <property type="match status" value="1"/>
</dbReference>
<dbReference type="PANTHER" id="PTHR43065:SF52">
    <property type="entry name" value="SENSOR PROTEIN KINASE PILS"/>
    <property type="match status" value="1"/>
</dbReference>
<dbReference type="Pfam" id="PF25323">
    <property type="entry name" value="6TM_PilS"/>
    <property type="match status" value="1"/>
</dbReference>
<dbReference type="Pfam" id="PF13188">
    <property type="entry name" value="PAS_8"/>
    <property type="match status" value="1"/>
</dbReference>
<keyword evidence="7" id="KW-0067">ATP-binding</keyword>
<gene>
    <name evidence="7" type="ORF">RQP53_17875</name>
</gene>
<dbReference type="Pfam" id="PF02518">
    <property type="entry name" value="HATPase_c"/>
    <property type="match status" value="1"/>
</dbReference>
<evidence type="ECO:0000256" key="5">
    <source>
        <dbReference type="SAM" id="Phobius"/>
    </source>
</evidence>
<feature type="compositionally biased region" description="Basic and acidic residues" evidence="4">
    <location>
        <begin position="1"/>
        <end position="31"/>
    </location>
</feature>
<dbReference type="Gene3D" id="3.30.450.20">
    <property type="entry name" value="PAS domain"/>
    <property type="match status" value="1"/>
</dbReference>
<keyword evidence="3" id="KW-0597">Phosphoprotein</keyword>
<feature type="transmembrane region" description="Helical" evidence="5">
    <location>
        <begin position="90"/>
        <end position="111"/>
    </location>
</feature>
<keyword evidence="5" id="KW-0472">Membrane</keyword>
<accession>A0ABU3PF18</accession>
<feature type="region of interest" description="Disordered" evidence="4">
    <location>
        <begin position="1"/>
        <end position="35"/>
    </location>
</feature>
<dbReference type="GO" id="GO:0005524">
    <property type="term" value="F:ATP binding"/>
    <property type="evidence" value="ECO:0007669"/>
    <property type="project" value="UniProtKB-KW"/>
</dbReference>
<dbReference type="Gene3D" id="1.10.287.130">
    <property type="match status" value="1"/>
</dbReference>
<dbReference type="PRINTS" id="PR00344">
    <property type="entry name" value="BCTRLSENSOR"/>
</dbReference>
<dbReference type="InterPro" id="IPR003594">
    <property type="entry name" value="HATPase_dom"/>
</dbReference>
<evidence type="ECO:0000313" key="8">
    <source>
        <dbReference type="Proteomes" id="UP001246372"/>
    </source>
</evidence>
<dbReference type="PROSITE" id="PS50109">
    <property type="entry name" value="HIS_KIN"/>
    <property type="match status" value="1"/>
</dbReference>
<feature type="transmembrane region" description="Helical" evidence="5">
    <location>
        <begin position="204"/>
        <end position="224"/>
    </location>
</feature>
<dbReference type="InterPro" id="IPR035965">
    <property type="entry name" value="PAS-like_dom_sf"/>
</dbReference>
<evidence type="ECO:0000313" key="7">
    <source>
        <dbReference type="EMBL" id="MDT9001151.1"/>
    </source>
</evidence>
<evidence type="ECO:0000256" key="2">
    <source>
        <dbReference type="ARBA" id="ARBA00012438"/>
    </source>
</evidence>
<dbReference type="EC" id="2.7.13.3" evidence="2"/>
<name>A0ABU3PF18_9BURK</name>
<dbReference type="InterPro" id="IPR036097">
    <property type="entry name" value="HisK_dim/P_sf"/>
</dbReference>
<dbReference type="InterPro" id="IPR004358">
    <property type="entry name" value="Sig_transdc_His_kin-like_C"/>
</dbReference>
<feature type="domain" description="Histidine kinase" evidence="6">
    <location>
        <begin position="409"/>
        <end position="621"/>
    </location>
</feature>
<sequence>MSEAEASERRHGDRRRSDRRGAERRSRRASDDAQSWFGPNQWEAEWTAELPEAVAATATLDSEASQFFFRHARRLTQGDSGFQRLYRAFLAARLTLGLALVAAQIVSLVLGGHAPQWTLLLCMGYAAEATLLWVLPNWPPMRKRGDGQGRMRLSSPQWWACIGLDLTFFGLLHALDSSAGVSYGALFILPVMMAGVLTPRLSALATAALAALIMLGVVALNLWWGADAGLRMTQAGLAGTGFFVVSLLASELANRLAREERAARGSMELARQQAELNRLVIDEMQEGVLVVDRRGRVRAANPAARTLLADRQPVRSAPFQLRSAQAWGALVQAVDQAFAQGGWPEEGRDVQLSFEGGTQRSLRLRMRFTRRRDASTDEDLCVLFIEDNRTVQARSRQEKLAAMGRVSAGIAHEIRNPLAAIDQANALLGEDLNDSRSQQLTRMVASNVQRLKRIVDDVMEVAPGAVPEPVALDAAQLISETCTDWLSTNQLSPGGLLDCQLPAQPLMVSFEPEHLRRVLVNLLDNALRHAPRGLRTVQLRLAPQSDSWALLSVFSEGEVIPAEIEKHLFEPFFSTRSRGSGLGLYICRELCERYGGRIEYRSARERTPPGNEFRVLLPRVGSVRSPDPRSRPA</sequence>
<dbReference type="SUPFAM" id="SSF47384">
    <property type="entry name" value="Homodimeric domain of signal transducing histidine kinase"/>
    <property type="match status" value="1"/>
</dbReference>
<dbReference type="EMBL" id="JAVXZY010000008">
    <property type="protein sequence ID" value="MDT9001151.1"/>
    <property type="molecule type" value="Genomic_DNA"/>
</dbReference>
<comment type="caution">
    <text evidence="7">The sequence shown here is derived from an EMBL/GenBank/DDBJ whole genome shotgun (WGS) entry which is preliminary data.</text>
</comment>
<evidence type="ECO:0000256" key="4">
    <source>
        <dbReference type="SAM" id="MobiDB-lite"/>
    </source>
</evidence>
<dbReference type="CDD" id="cd00082">
    <property type="entry name" value="HisKA"/>
    <property type="match status" value="1"/>
</dbReference>
<dbReference type="Pfam" id="PF00512">
    <property type="entry name" value="HisKA"/>
    <property type="match status" value="1"/>
</dbReference>
<dbReference type="SUPFAM" id="SSF55785">
    <property type="entry name" value="PYP-like sensor domain (PAS domain)"/>
    <property type="match status" value="1"/>
</dbReference>
<organism evidence="7 8">
    <name type="scientific">Roseateles aquae</name>
    <dbReference type="NCBI Taxonomy" id="3077235"/>
    <lineage>
        <taxon>Bacteria</taxon>
        <taxon>Pseudomonadati</taxon>
        <taxon>Pseudomonadota</taxon>
        <taxon>Betaproteobacteria</taxon>
        <taxon>Burkholderiales</taxon>
        <taxon>Sphaerotilaceae</taxon>
        <taxon>Roseateles</taxon>
    </lineage>
</organism>
<dbReference type="InterPro" id="IPR005467">
    <property type="entry name" value="His_kinase_dom"/>
</dbReference>
<proteinExistence type="predicted"/>
<dbReference type="SMART" id="SM00388">
    <property type="entry name" value="HisKA"/>
    <property type="match status" value="1"/>
</dbReference>
<evidence type="ECO:0000256" key="3">
    <source>
        <dbReference type="ARBA" id="ARBA00022553"/>
    </source>
</evidence>
<evidence type="ECO:0000256" key="1">
    <source>
        <dbReference type="ARBA" id="ARBA00000085"/>
    </source>
</evidence>
<reference evidence="7" key="1">
    <citation type="submission" date="2023-09" db="EMBL/GenBank/DDBJ databases">
        <title>Paucibacter sp. APW11 Genome sequencing and assembly.</title>
        <authorList>
            <person name="Kim I."/>
        </authorList>
    </citation>
    <scope>NUCLEOTIDE SEQUENCE</scope>
    <source>
        <strain evidence="7">APW11</strain>
    </source>
</reference>
<feature type="transmembrane region" description="Helical" evidence="5">
    <location>
        <begin position="181"/>
        <end position="197"/>
    </location>
</feature>
<evidence type="ECO:0000259" key="6">
    <source>
        <dbReference type="PROSITE" id="PS50109"/>
    </source>
</evidence>
<keyword evidence="7" id="KW-0547">Nucleotide-binding</keyword>
<protein>
    <recommendedName>
        <fullName evidence="2">histidine kinase</fullName>
        <ecNumber evidence="2">2.7.13.3</ecNumber>
    </recommendedName>
</protein>
<comment type="catalytic activity">
    <reaction evidence="1">
        <text>ATP + protein L-histidine = ADP + protein N-phospho-L-histidine.</text>
        <dbReference type="EC" id="2.7.13.3"/>
    </reaction>
</comment>
<keyword evidence="5" id="KW-1133">Transmembrane helix</keyword>
<dbReference type="PANTHER" id="PTHR43065">
    <property type="entry name" value="SENSOR HISTIDINE KINASE"/>
    <property type="match status" value="1"/>
</dbReference>
<dbReference type="InterPro" id="IPR003661">
    <property type="entry name" value="HisK_dim/P_dom"/>
</dbReference>
<dbReference type="SMART" id="SM00387">
    <property type="entry name" value="HATPase_c"/>
    <property type="match status" value="1"/>
</dbReference>
<dbReference type="SUPFAM" id="SSF55874">
    <property type="entry name" value="ATPase domain of HSP90 chaperone/DNA topoisomerase II/histidine kinase"/>
    <property type="match status" value="1"/>
</dbReference>
<dbReference type="InterPro" id="IPR036890">
    <property type="entry name" value="HATPase_C_sf"/>
</dbReference>
<feature type="transmembrane region" description="Helical" evidence="5">
    <location>
        <begin position="156"/>
        <end position="175"/>
    </location>
</feature>
<dbReference type="RefSeq" id="WP_315652039.1">
    <property type="nucleotide sequence ID" value="NZ_JAVXZY010000008.1"/>
</dbReference>
<dbReference type="InterPro" id="IPR000014">
    <property type="entry name" value="PAS"/>
</dbReference>
<keyword evidence="5" id="KW-0812">Transmembrane</keyword>
<feature type="transmembrane region" description="Helical" evidence="5">
    <location>
        <begin position="117"/>
        <end position="135"/>
    </location>
</feature>